<dbReference type="AlphaFoldDB" id="A0A3P7NJS5"/>
<evidence type="ECO:0000256" key="6">
    <source>
        <dbReference type="SAM" id="Coils"/>
    </source>
</evidence>
<dbReference type="FunFam" id="2.60.120.260:FF:000009">
    <property type="entry name" value="SUN domain-containing protein 1 isoform X1"/>
    <property type="match status" value="1"/>
</dbReference>
<reference evidence="8 9" key="1">
    <citation type="submission" date="2018-11" db="EMBL/GenBank/DDBJ databases">
        <authorList>
            <consortium name="Pathogen Informatics"/>
        </authorList>
    </citation>
    <scope>NUCLEOTIDE SEQUENCE [LARGE SCALE GENOMIC DNA]</scope>
</reference>
<dbReference type="PANTHER" id="PTHR12911:SF8">
    <property type="entry name" value="KLAROID PROTEIN-RELATED"/>
    <property type="match status" value="1"/>
</dbReference>
<keyword evidence="2" id="KW-0812">Transmembrane</keyword>
<dbReference type="GO" id="GO:0043495">
    <property type="term" value="F:protein-membrane adaptor activity"/>
    <property type="evidence" value="ECO:0007669"/>
    <property type="project" value="TreeGrafter"/>
</dbReference>
<evidence type="ECO:0000313" key="8">
    <source>
        <dbReference type="EMBL" id="VDN09649.1"/>
    </source>
</evidence>
<feature type="coiled-coil region" evidence="6">
    <location>
        <begin position="247"/>
        <end position="274"/>
    </location>
</feature>
<evidence type="ECO:0000256" key="2">
    <source>
        <dbReference type="ARBA" id="ARBA00022692"/>
    </source>
</evidence>
<proteinExistence type="predicted"/>
<evidence type="ECO:0000256" key="5">
    <source>
        <dbReference type="ARBA" id="ARBA00023136"/>
    </source>
</evidence>
<dbReference type="InterPro" id="IPR045119">
    <property type="entry name" value="SUN1-5"/>
</dbReference>
<dbReference type="InterPro" id="IPR012919">
    <property type="entry name" value="SUN_dom"/>
</dbReference>
<dbReference type="Proteomes" id="UP000281553">
    <property type="component" value="Unassembled WGS sequence"/>
</dbReference>
<gene>
    <name evidence="8" type="ORF">DILT_LOCUS5480</name>
</gene>
<sequence length="659" mass="71543">MEKLEAESEPQWFLGFLPSDAVCRRALPFNLYDQSSARSRASLRLHCLQQEYLSRATIFFAALRSRWSSLNWPSWTSHPVSSPITAPAGSSDDFSILKAQLKSLNSDVGAKLIEISARLDRIDEQSLVITNSMARLRSESESRLADIESRTAAVSQPAPNNDSLLESAVALLKQEVAVLSSHLKQLREGRMSTSAPDIAIEVIVDQLAKRAAFVSTATLESKLAEVKQQIASSSSQPVDSSLTDAEKTEFEAKLSRLSQAVTELQAALVQHRSDLTGQEEWESQRLSFDGLLAKSEKESEGRMVALRAELTTSMQKNTEEGISKLMAQLGSISEKVAAMEQLNHNLQAAIGGLKDEAKLGVNSDSGVIANLKLSTTEQIQAAEDRLKAAFSQQLTLNLREKILAELNSLDNEELNARLASIIKSTVTETLKKSLKGISRSLTFHLELSPEVGGASLSSIGSAITAALTTYAADRTGLVDFALASAGGTVVNTRCTRSYNKGASAFSFLGIPLFYFRNSPNTILEPNNQPGECWAFEGAEGQAVIRLAAPAHITGVSLEHIPKSLSIHGHIDSAPREFQIKVSFTVFACYDESGELLGTFKYDENGTPIQFFPIQPKVASKAVQFIEVAVLNNYGNPEYTCIYRLRVHGSAAAAAATERS</sequence>
<dbReference type="GO" id="GO:0034993">
    <property type="term" value="C:meiotic nuclear membrane microtubule tethering complex"/>
    <property type="evidence" value="ECO:0007669"/>
    <property type="project" value="TreeGrafter"/>
</dbReference>
<evidence type="ECO:0000256" key="3">
    <source>
        <dbReference type="ARBA" id="ARBA00022989"/>
    </source>
</evidence>
<accession>A0A3P7NJS5</accession>
<keyword evidence="4 6" id="KW-0175">Coiled coil</keyword>
<evidence type="ECO:0000256" key="4">
    <source>
        <dbReference type="ARBA" id="ARBA00023054"/>
    </source>
</evidence>
<evidence type="ECO:0000313" key="9">
    <source>
        <dbReference type="Proteomes" id="UP000281553"/>
    </source>
</evidence>
<keyword evidence="5" id="KW-0472">Membrane</keyword>
<keyword evidence="3" id="KW-1133">Transmembrane helix</keyword>
<feature type="domain" description="SUN" evidence="7">
    <location>
        <begin position="486"/>
        <end position="651"/>
    </location>
</feature>
<dbReference type="PROSITE" id="PS51469">
    <property type="entry name" value="SUN"/>
    <property type="match status" value="1"/>
</dbReference>
<comment type="subcellular location">
    <subcellularLocation>
        <location evidence="1">Membrane</location>
    </subcellularLocation>
</comment>
<dbReference type="Pfam" id="PF07738">
    <property type="entry name" value="Sad1_UNC"/>
    <property type="match status" value="1"/>
</dbReference>
<dbReference type="EMBL" id="UYRU01047491">
    <property type="protein sequence ID" value="VDN09649.1"/>
    <property type="molecule type" value="Genomic_DNA"/>
</dbReference>
<name>A0A3P7NJS5_DIBLA</name>
<dbReference type="PANTHER" id="PTHR12911">
    <property type="entry name" value="SAD1/UNC-84-LIKE PROTEIN-RELATED"/>
    <property type="match status" value="1"/>
</dbReference>
<dbReference type="OrthoDB" id="342281at2759"/>
<organism evidence="8 9">
    <name type="scientific">Dibothriocephalus latus</name>
    <name type="common">Fish tapeworm</name>
    <name type="synonym">Diphyllobothrium latum</name>
    <dbReference type="NCBI Taxonomy" id="60516"/>
    <lineage>
        <taxon>Eukaryota</taxon>
        <taxon>Metazoa</taxon>
        <taxon>Spiralia</taxon>
        <taxon>Lophotrochozoa</taxon>
        <taxon>Platyhelminthes</taxon>
        <taxon>Cestoda</taxon>
        <taxon>Eucestoda</taxon>
        <taxon>Diphyllobothriidea</taxon>
        <taxon>Diphyllobothriidae</taxon>
        <taxon>Dibothriocephalus</taxon>
    </lineage>
</organism>
<keyword evidence="9" id="KW-1185">Reference proteome</keyword>
<evidence type="ECO:0000259" key="7">
    <source>
        <dbReference type="PROSITE" id="PS51469"/>
    </source>
</evidence>
<evidence type="ECO:0000256" key="1">
    <source>
        <dbReference type="ARBA" id="ARBA00004370"/>
    </source>
</evidence>
<protein>
    <recommendedName>
        <fullName evidence="7">SUN domain-containing protein</fullName>
    </recommendedName>
</protein>
<dbReference type="Gene3D" id="2.60.120.260">
    <property type="entry name" value="Galactose-binding domain-like"/>
    <property type="match status" value="1"/>
</dbReference>